<dbReference type="EMBL" id="AEJB01000314">
    <property type="protein sequence ID" value="ELP67063.1"/>
    <property type="molecule type" value="Genomic_DNA"/>
</dbReference>
<proteinExistence type="predicted"/>
<evidence type="ECO:0000256" key="1">
    <source>
        <dbReference type="SAM" id="MobiDB-lite"/>
    </source>
</evidence>
<evidence type="ECO:0000313" key="2">
    <source>
        <dbReference type="EMBL" id="ELP67063.1"/>
    </source>
</evidence>
<accession>L7F655</accession>
<dbReference type="AlphaFoldDB" id="L7F655"/>
<sequence>MGTRIRMPVNGSTAAAVHERDAQLQESSAQFISHSAPTPRISHPYEERMRRKAVS</sequence>
<evidence type="ECO:0000313" key="3">
    <source>
        <dbReference type="Proteomes" id="UP000010931"/>
    </source>
</evidence>
<reference evidence="2 3" key="1">
    <citation type="journal article" date="2011" name="Plasmid">
        <title>Streptomyces turgidiscabies Car8 contains a modular pathogenicity island that shares virulence genes with other actinobacterial plant pathogens.</title>
        <authorList>
            <person name="Huguet-Tapia J.C."/>
            <person name="Badger J.H."/>
            <person name="Loria R."/>
            <person name="Pettis G.S."/>
        </authorList>
    </citation>
    <scope>NUCLEOTIDE SEQUENCE [LARGE SCALE GENOMIC DNA]</scope>
    <source>
        <strain evidence="2 3">Car8</strain>
    </source>
</reference>
<keyword evidence="3" id="KW-1185">Reference proteome</keyword>
<feature type="compositionally biased region" description="Polar residues" evidence="1">
    <location>
        <begin position="24"/>
        <end position="36"/>
    </location>
</feature>
<organism evidence="2 3">
    <name type="scientific">Streptomyces turgidiscabies (strain Car8)</name>
    <dbReference type="NCBI Taxonomy" id="698760"/>
    <lineage>
        <taxon>Bacteria</taxon>
        <taxon>Bacillati</taxon>
        <taxon>Actinomycetota</taxon>
        <taxon>Actinomycetes</taxon>
        <taxon>Kitasatosporales</taxon>
        <taxon>Streptomycetaceae</taxon>
        <taxon>Streptomyces</taxon>
    </lineage>
</organism>
<comment type="caution">
    <text evidence="2">The sequence shown here is derived from an EMBL/GenBank/DDBJ whole genome shotgun (WGS) entry which is preliminary data.</text>
</comment>
<name>L7F655_STRT8</name>
<dbReference type="Proteomes" id="UP000010931">
    <property type="component" value="Unassembled WGS sequence"/>
</dbReference>
<feature type="region of interest" description="Disordered" evidence="1">
    <location>
        <begin position="1"/>
        <end position="55"/>
    </location>
</feature>
<protein>
    <submittedName>
        <fullName evidence="2">Uncharacterized protein</fullName>
    </submittedName>
</protein>
<gene>
    <name evidence="2" type="ORF">STRTUCAR8_04298</name>
</gene>